<evidence type="ECO:0000256" key="4">
    <source>
        <dbReference type="ARBA" id="ARBA00035141"/>
    </source>
</evidence>
<dbReference type="AlphaFoldDB" id="A0A1L6MZK8"/>
<dbReference type="KEGG" id="pabo:BCY86_06170"/>
<evidence type="ECO:0000256" key="5">
    <source>
        <dbReference type="HAMAP-Rule" id="MF_00270"/>
    </source>
</evidence>
<dbReference type="PANTHER" id="PTHR13479">
    <property type="entry name" value="30S RIBOSOMAL PROTEIN S18"/>
    <property type="match status" value="1"/>
</dbReference>
<keyword evidence="3 5" id="KW-0687">Ribonucleoprotein</keyword>
<dbReference type="InterPro" id="IPR001648">
    <property type="entry name" value="Ribosomal_bS18"/>
</dbReference>
<evidence type="ECO:0000313" key="7">
    <source>
        <dbReference type="EMBL" id="APS00926.1"/>
    </source>
</evidence>
<dbReference type="PROSITE" id="PS00057">
    <property type="entry name" value="RIBOSOMAL_S18"/>
    <property type="match status" value="1"/>
</dbReference>
<dbReference type="GO" id="GO:0022627">
    <property type="term" value="C:cytosolic small ribosomal subunit"/>
    <property type="evidence" value="ECO:0007669"/>
    <property type="project" value="TreeGrafter"/>
</dbReference>
<dbReference type="InterPro" id="IPR036870">
    <property type="entry name" value="Ribosomal_bS18_sf"/>
</dbReference>
<dbReference type="PRINTS" id="PR00974">
    <property type="entry name" value="RIBOSOMALS18"/>
</dbReference>
<reference evidence="7 8" key="1">
    <citation type="submission" date="2016-08" db="EMBL/GenBank/DDBJ databases">
        <title>Identification and validation of antigenic proteins from Pajaroellobacter abortibovis using de-novo genome sequence assembly and reverse vaccinology.</title>
        <authorList>
            <person name="Welly B.T."/>
            <person name="Miller M.R."/>
            <person name="Stott J.L."/>
            <person name="Blanchard M.T."/>
            <person name="Islas-Trejo A.D."/>
            <person name="O'Rourke S.M."/>
            <person name="Young A.E."/>
            <person name="Medrano J.F."/>
            <person name="Van Eenennaam A.L."/>
        </authorList>
    </citation>
    <scope>NUCLEOTIDE SEQUENCE [LARGE SCALE GENOMIC DNA]</scope>
    <source>
        <strain evidence="7 8">BTF92-0548A/99-0131</strain>
    </source>
</reference>
<dbReference type="Gene3D" id="4.10.640.10">
    <property type="entry name" value="Ribosomal protein S18"/>
    <property type="match status" value="1"/>
</dbReference>
<evidence type="ECO:0000313" key="8">
    <source>
        <dbReference type="Proteomes" id="UP000185544"/>
    </source>
</evidence>
<protein>
    <recommendedName>
        <fullName evidence="4 5">Small ribosomal subunit protein bS18</fullName>
    </recommendedName>
</protein>
<comment type="subunit">
    <text evidence="5">Part of the 30S ribosomal subunit. Forms a tight heterodimer with protein bS6.</text>
</comment>
<dbReference type="HAMAP" id="MF_00270">
    <property type="entry name" value="Ribosomal_bS18"/>
    <property type="match status" value="1"/>
</dbReference>
<dbReference type="GO" id="GO:0070181">
    <property type="term" value="F:small ribosomal subunit rRNA binding"/>
    <property type="evidence" value="ECO:0007669"/>
    <property type="project" value="TreeGrafter"/>
</dbReference>
<evidence type="ECO:0000256" key="6">
    <source>
        <dbReference type="RuleBase" id="RU003910"/>
    </source>
</evidence>
<sequence>MDEEMDVGRVPDLSGDMLGRRRNGKKRVCKYCSDKSALIDYKDPQALRYFISERGKVIPRRINGNCALHQRKVTLAIKRARNIALLPFTVSQWRQITG</sequence>
<dbReference type="GO" id="GO:0006412">
    <property type="term" value="P:translation"/>
    <property type="evidence" value="ECO:0007669"/>
    <property type="project" value="UniProtKB-UniRule"/>
</dbReference>
<dbReference type="SUPFAM" id="SSF46911">
    <property type="entry name" value="Ribosomal protein S18"/>
    <property type="match status" value="1"/>
</dbReference>
<dbReference type="InterPro" id="IPR018275">
    <property type="entry name" value="Ribosomal_bS18_CS"/>
</dbReference>
<keyword evidence="5" id="KW-0699">rRNA-binding</keyword>
<accession>A0A1L6MZK8</accession>
<dbReference type="EMBL" id="CP016908">
    <property type="protein sequence ID" value="APS00926.1"/>
    <property type="molecule type" value="Genomic_DNA"/>
</dbReference>
<gene>
    <name evidence="5" type="primary">rpsR</name>
    <name evidence="7" type="ORF">BCY86_06170</name>
</gene>
<dbReference type="PANTHER" id="PTHR13479:SF40">
    <property type="entry name" value="SMALL RIBOSOMAL SUBUNIT PROTEIN BS18M"/>
    <property type="match status" value="1"/>
</dbReference>
<evidence type="ECO:0000256" key="3">
    <source>
        <dbReference type="ARBA" id="ARBA00023274"/>
    </source>
</evidence>
<organism evidence="7 8">
    <name type="scientific">Pajaroellobacter abortibovis</name>
    <dbReference type="NCBI Taxonomy" id="1882918"/>
    <lineage>
        <taxon>Bacteria</taxon>
        <taxon>Pseudomonadati</taxon>
        <taxon>Myxococcota</taxon>
        <taxon>Polyangia</taxon>
        <taxon>Polyangiales</taxon>
        <taxon>Polyangiaceae</taxon>
    </lineage>
</organism>
<proteinExistence type="inferred from homology"/>
<dbReference type="NCBIfam" id="TIGR00165">
    <property type="entry name" value="S18"/>
    <property type="match status" value="1"/>
</dbReference>
<comment type="similarity">
    <text evidence="1 5 6">Belongs to the bacterial ribosomal protein bS18 family.</text>
</comment>
<dbReference type="STRING" id="1882918.BCY86_06170"/>
<keyword evidence="2 5" id="KW-0689">Ribosomal protein</keyword>
<dbReference type="Pfam" id="PF01084">
    <property type="entry name" value="Ribosomal_S18"/>
    <property type="match status" value="1"/>
</dbReference>
<keyword evidence="8" id="KW-1185">Reference proteome</keyword>
<dbReference type="GO" id="GO:0003735">
    <property type="term" value="F:structural constituent of ribosome"/>
    <property type="evidence" value="ECO:0007669"/>
    <property type="project" value="InterPro"/>
</dbReference>
<evidence type="ECO:0000256" key="1">
    <source>
        <dbReference type="ARBA" id="ARBA00005589"/>
    </source>
</evidence>
<evidence type="ECO:0000256" key="2">
    <source>
        <dbReference type="ARBA" id="ARBA00022980"/>
    </source>
</evidence>
<name>A0A1L6MZK8_9BACT</name>
<keyword evidence="5" id="KW-0694">RNA-binding</keyword>
<dbReference type="Proteomes" id="UP000185544">
    <property type="component" value="Chromosome"/>
</dbReference>
<comment type="function">
    <text evidence="5">Binds as a heterodimer with protein bS6 to the central domain of the 16S rRNA, where it helps stabilize the platform of the 30S subunit.</text>
</comment>